<name>A0A443YY14_9GAMM</name>
<dbReference type="EMBL" id="RSFE01000009">
    <property type="protein sequence ID" value="RWU08894.1"/>
    <property type="molecule type" value="Genomic_DNA"/>
</dbReference>
<dbReference type="GO" id="GO:0003676">
    <property type="term" value="F:nucleic acid binding"/>
    <property type="evidence" value="ECO:0007669"/>
    <property type="project" value="InterPro"/>
</dbReference>
<evidence type="ECO:0000313" key="1">
    <source>
        <dbReference type="EMBL" id="RWU08894.1"/>
    </source>
</evidence>
<evidence type="ECO:0000313" key="2">
    <source>
        <dbReference type="Proteomes" id="UP000288789"/>
    </source>
</evidence>
<dbReference type="RefSeq" id="WP_128352931.1">
    <property type="nucleotide sequence ID" value="NZ_RSFE01000009.1"/>
</dbReference>
<organism evidence="1 2">
    <name type="scientific">Pseudidiomarina gelatinasegens</name>
    <dbReference type="NCBI Taxonomy" id="2487740"/>
    <lineage>
        <taxon>Bacteria</taxon>
        <taxon>Pseudomonadati</taxon>
        <taxon>Pseudomonadota</taxon>
        <taxon>Gammaproteobacteria</taxon>
        <taxon>Alteromonadales</taxon>
        <taxon>Idiomarinaceae</taxon>
        <taxon>Pseudidiomarina</taxon>
    </lineage>
</organism>
<proteinExistence type="predicted"/>
<dbReference type="Proteomes" id="UP000288789">
    <property type="component" value="Unassembled WGS sequence"/>
</dbReference>
<protein>
    <recommendedName>
        <fullName evidence="3">PD(D/E)XK endonuclease domain-containing protein</fullName>
    </recommendedName>
</protein>
<keyword evidence="2" id="KW-1185">Reference proteome</keyword>
<comment type="caution">
    <text evidence="1">The sequence shown here is derived from an EMBL/GenBank/DDBJ whole genome shotgun (WGS) entry which is preliminary data.</text>
</comment>
<dbReference type="OrthoDB" id="282784at2"/>
<sequence>MPRRLTQTQKGTHQALKNTSFESMVVSWLMQDGWQVFLPILDHGHQTDLLISDGPNYYRIQVKTVAASDLKHDVSNQWKESNVDCVVYFARNSNWGCVAPAFLEEKRSINHPDHKIFEQNKKSFLKAFHLMDVKV</sequence>
<reference evidence="1 2" key="1">
    <citation type="submission" date="2018-12" db="EMBL/GenBank/DDBJ databases">
        <authorList>
            <person name="Li A."/>
            <person name="Zhang M."/>
            <person name="Zhu H."/>
        </authorList>
    </citation>
    <scope>NUCLEOTIDE SEQUENCE [LARGE SCALE GENOMIC DNA]</scope>
    <source>
        <strain evidence="1 2">R04H25</strain>
    </source>
</reference>
<evidence type="ECO:0008006" key="3">
    <source>
        <dbReference type="Google" id="ProtNLM"/>
    </source>
</evidence>
<accession>A0A443YY14</accession>
<dbReference type="InterPro" id="IPR011856">
    <property type="entry name" value="tRNA_endonuc-like_dom_sf"/>
</dbReference>
<dbReference type="Gene3D" id="3.40.1350.10">
    <property type="match status" value="1"/>
</dbReference>
<dbReference type="AlphaFoldDB" id="A0A443YY14"/>
<gene>
    <name evidence="1" type="ORF">EGC76_10350</name>
</gene>